<proteinExistence type="predicted"/>
<reference evidence="1 2" key="1">
    <citation type="journal article" date="2021" name="Nat. Commun.">
        <title>Genetic determinants of endophytism in the Arabidopsis root mycobiome.</title>
        <authorList>
            <person name="Mesny F."/>
            <person name="Miyauchi S."/>
            <person name="Thiergart T."/>
            <person name="Pickel B."/>
            <person name="Atanasova L."/>
            <person name="Karlsson M."/>
            <person name="Huettel B."/>
            <person name="Barry K.W."/>
            <person name="Haridas S."/>
            <person name="Chen C."/>
            <person name="Bauer D."/>
            <person name="Andreopoulos W."/>
            <person name="Pangilinan J."/>
            <person name="LaButti K."/>
            <person name="Riley R."/>
            <person name="Lipzen A."/>
            <person name="Clum A."/>
            <person name="Drula E."/>
            <person name="Henrissat B."/>
            <person name="Kohler A."/>
            <person name="Grigoriev I.V."/>
            <person name="Martin F.M."/>
            <person name="Hacquard S."/>
        </authorList>
    </citation>
    <scope>NUCLEOTIDE SEQUENCE [LARGE SCALE GENOMIC DNA]</scope>
    <source>
        <strain evidence="1 2">MPI-SDFR-AT-0080</strain>
    </source>
</reference>
<evidence type="ECO:0000313" key="1">
    <source>
        <dbReference type="EMBL" id="KAH7043778.1"/>
    </source>
</evidence>
<evidence type="ECO:0000313" key="2">
    <source>
        <dbReference type="Proteomes" id="UP000774617"/>
    </source>
</evidence>
<dbReference type="EMBL" id="JAGTJR010000022">
    <property type="protein sequence ID" value="KAH7043778.1"/>
    <property type="molecule type" value="Genomic_DNA"/>
</dbReference>
<organism evidence="1 2">
    <name type="scientific">Macrophomina phaseolina</name>
    <dbReference type="NCBI Taxonomy" id="35725"/>
    <lineage>
        <taxon>Eukaryota</taxon>
        <taxon>Fungi</taxon>
        <taxon>Dikarya</taxon>
        <taxon>Ascomycota</taxon>
        <taxon>Pezizomycotina</taxon>
        <taxon>Dothideomycetes</taxon>
        <taxon>Dothideomycetes incertae sedis</taxon>
        <taxon>Botryosphaeriales</taxon>
        <taxon>Botryosphaeriaceae</taxon>
        <taxon>Macrophomina</taxon>
    </lineage>
</organism>
<comment type="caution">
    <text evidence="1">The sequence shown here is derived from an EMBL/GenBank/DDBJ whole genome shotgun (WGS) entry which is preliminary data.</text>
</comment>
<dbReference type="Proteomes" id="UP000774617">
    <property type="component" value="Unassembled WGS sequence"/>
</dbReference>
<name>A0ABQ8G3D7_9PEZI</name>
<keyword evidence="2" id="KW-1185">Reference proteome</keyword>
<accession>A0ABQ8G3D7</accession>
<sequence length="180" mass="20063">MTQGRSRIRQSQVEERFLAQRPSGRVFLSLATCSTCCVWQEFLHVSWALVDAAFDQISRCWQPKLGAAVTKWAHRRQPTLMCRRFVLVARGVFPLRGRVKDPKDIDAATAWPLGASVEQDDEKATKHQERQAASTAELLPKWPAGPGAPLDRSRELWITVRVWSGGESAVASLIVVTIAA</sequence>
<protein>
    <submittedName>
        <fullName evidence="1">Uncharacterized protein</fullName>
    </submittedName>
</protein>
<gene>
    <name evidence="1" type="ORF">B0J12DRAFT_190581</name>
</gene>